<dbReference type="Proteomes" id="UP001642409">
    <property type="component" value="Unassembled WGS sequence"/>
</dbReference>
<proteinExistence type="predicted"/>
<sequence>MSWCISSFHPQLQTRWFVGLLARVETPQRTVLAPFNHPTVALDVSPEAQAVKSERRRHCIFRVSVTWDSESSCHRRVPSLTAAQTSMCSVFWNRQPPILGPDRYQYINGWIYFWKRRGCLPVARVYFAGLVFIIHTTALSQICISKTEGQAVFGFSIQTDSVFLQPPLNKQSRCLTEFAIGHKLQSFQFRSINLRAAQMEEPWLKKRKNATDPVCFGNAAKVMSEPWDGREFLNLVCYACAAV</sequence>
<name>A0AA86QPR7_9EUKA</name>
<dbReference type="EMBL" id="CAXDID020000085">
    <property type="protein sequence ID" value="CAL6020445.1"/>
    <property type="molecule type" value="Genomic_DNA"/>
</dbReference>
<evidence type="ECO:0000313" key="3">
    <source>
        <dbReference type="Proteomes" id="UP001642409"/>
    </source>
</evidence>
<accession>A0AA86QPR7</accession>
<reference evidence="1" key="1">
    <citation type="submission" date="2023-06" db="EMBL/GenBank/DDBJ databases">
        <authorList>
            <person name="Kurt Z."/>
        </authorList>
    </citation>
    <scope>NUCLEOTIDE SEQUENCE</scope>
</reference>
<dbReference type="EMBL" id="CATOUU010000969">
    <property type="protein sequence ID" value="CAI9963676.1"/>
    <property type="molecule type" value="Genomic_DNA"/>
</dbReference>
<evidence type="ECO:0000313" key="2">
    <source>
        <dbReference type="EMBL" id="CAL6020445.1"/>
    </source>
</evidence>
<organism evidence="1">
    <name type="scientific">Hexamita inflata</name>
    <dbReference type="NCBI Taxonomy" id="28002"/>
    <lineage>
        <taxon>Eukaryota</taxon>
        <taxon>Metamonada</taxon>
        <taxon>Diplomonadida</taxon>
        <taxon>Hexamitidae</taxon>
        <taxon>Hexamitinae</taxon>
        <taxon>Hexamita</taxon>
    </lineage>
</organism>
<comment type="caution">
    <text evidence="1">The sequence shown here is derived from an EMBL/GenBank/DDBJ whole genome shotgun (WGS) entry which is preliminary data.</text>
</comment>
<protein>
    <submittedName>
        <fullName evidence="2">Hypothetical_protein</fullName>
    </submittedName>
</protein>
<reference evidence="2 3" key="2">
    <citation type="submission" date="2024-07" db="EMBL/GenBank/DDBJ databases">
        <authorList>
            <person name="Akdeniz Z."/>
        </authorList>
    </citation>
    <scope>NUCLEOTIDE SEQUENCE [LARGE SCALE GENOMIC DNA]</scope>
</reference>
<dbReference type="AlphaFoldDB" id="A0AA86QPR7"/>
<gene>
    <name evidence="2" type="ORF">HINF_LOCUS27466</name>
    <name evidence="1" type="ORF">HINF_LOCUS51321</name>
</gene>
<evidence type="ECO:0000313" key="1">
    <source>
        <dbReference type="EMBL" id="CAI9963676.1"/>
    </source>
</evidence>
<keyword evidence="3" id="KW-1185">Reference proteome</keyword>